<sequence>MESSSLSFFSTLKRPLSTGSNINNFKPKGALVEVSACSYQKFLHFALDETKRRTHLLPSPLQILVPCVFKFLAE</sequence>
<proteinExistence type="predicted"/>
<organism evidence="2 3">
    <name type="scientific">Vitis vinifera</name>
    <name type="common">Grape</name>
    <dbReference type="NCBI Taxonomy" id="29760"/>
    <lineage>
        <taxon>Eukaryota</taxon>
        <taxon>Viridiplantae</taxon>
        <taxon>Streptophyta</taxon>
        <taxon>Embryophyta</taxon>
        <taxon>Tracheophyta</taxon>
        <taxon>Spermatophyta</taxon>
        <taxon>Magnoliopsida</taxon>
        <taxon>eudicotyledons</taxon>
        <taxon>Gunneridae</taxon>
        <taxon>Pentapetalae</taxon>
        <taxon>rosids</taxon>
        <taxon>Vitales</taxon>
        <taxon>Vitaceae</taxon>
        <taxon>Viteae</taxon>
        <taxon>Vitis</taxon>
    </lineage>
</organism>
<dbReference type="Proteomes" id="UP000288805">
    <property type="component" value="Unassembled WGS sequence"/>
</dbReference>
<dbReference type="AlphaFoldDB" id="A0A438KFQ0"/>
<reference evidence="2 3" key="1">
    <citation type="journal article" date="2018" name="PLoS Genet.">
        <title>Population sequencing reveals clonal diversity and ancestral inbreeding in the grapevine cultivar Chardonnay.</title>
        <authorList>
            <person name="Roach M.J."/>
            <person name="Johnson D.L."/>
            <person name="Bohlmann J."/>
            <person name="van Vuuren H.J."/>
            <person name="Jones S.J."/>
            <person name="Pretorius I.S."/>
            <person name="Schmidt S.A."/>
            <person name="Borneman A.R."/>
        </authorList>
    </citation>
    <scope>NUCLEOTIDE SEQUENCE [LARGE SCALE GENOMIC DNA]</scope>
    <source>
        <strain evidence="3">cv. Chardonnay</strain>
        <strain evidence="2">I10V1</strain>
        <tissue evidence="2">Leaf</tissue>
    </source>
</reference>
<protein>
    <submittedName>
        <fullName evidence="2">Uncharacterized protein</fullName>
    </submittedName>
</protein>
<name>A0A438KFQ0_VITVI</name>
<evidence type="ECO:0000313" key="1">
    <source>
        <dbReference type="EMBL" id="RVW54278.1"/>
    </source>
</evidence>
<comment type="caution">
    <text evidence="2">The sequence shown here is derived from an EMBL/GenBank/DDBJ whole genome shotgun (WGS) entry which is preliminary data.</text>
</comment>
<dbReference type="EMBL" id="QGNW01000007">
    <property type="protein sequence ID" value="RVX20026.1"/>
    <property type="molecule type" value="Genomic_DNA"/>
</dbReference>
<gene>
    <name evidence="2" type="ORF">CK203_004562</name>
    <name evidence="1" type="ORF">CK203_080139</name>
</gene>
<evidence type="ECO:0000313" key="3">
    <source>
        <dbReference type="Proteomes" id="UP000288805"/>
    </source>
</evidence>
<dbReference type="EMBL" id="QGNW01001129">
    <property type="protein sequence ID" value="RVW54278.1"/>
    <property type="molecule type" value="Genomic_DNA"/>
</dbReference>
<dbReference type="OrthoDB" id="496703at2759"/>
<evidence type="ECO:0000313" key="2">
    <source>
        <dbReference type="EMBL" id="RVX20026.1"/>
    </source>
</evidence>
<accession>A0A438KFQ0</accession>